<feature type="domain" description="Reverse transcriptase Ty1/copia-type" evidence="1">
    <location>
        <begin position="2"/>
        <end position="212"/>
    </location>
</feature>
<name>A0ABQ4WPY8_9ASTR</name>
<organism evidence="2 3">
    <name type="scientific">Tanacetum coccineum</name>
    <dbReference type="NCBI Taxonomy" id="301880"/>
    <lineage>
        <taxon>Eukaryota</taxon>
        <taxon>Viridiplantae</taxon>
        <taxon>Streptophyta</taxon>
        <taxon>Embryophyta</taxon>
        <taxon>Tracheophyta</taxon>
        <taxon>Spermatophyta</taxon>
        <taxon>Magnoliopsida</taxon>
        <taxon>eudicotyledons</taxon>
        <taxon>Gunneridae</taxon>
        <taxon>Pentapetalae</taxon>
        <taxon>asterids</taxon>
        <taxon>campanulids</taxon>
        <taxon>Asterales</taxon>
        <taxon>Asteraceae</taxon>
        <taxon>Asteroideae</taxon>
        <taxon>Anthemideae</taxon>
        <taxon>Anthemidinae</taxon>
        <taxon>Tanacetum</taxon>
    </lineage>
</organism>
<dbReference type="PANTHER" id="PTHR11439:SF483">
    <property type="entry name" value="PEPTIDE SYNTHASE GLIP-LIKE, PUTATIVE (AFU_ORTHOLOGUE AFUA_3G12920)-RELATED"/>
    <property type="match status" value="1"/>
</dbReference>
<dbReference type="SUPFAM" id="SSF56672">
    <property type="entry name" value="DNA/RNA polymerases"/>
    <property type="match status" value="1"/>
</dbReference>
<keyword evidence="3" id="KW-1185">Reference proteome</keyword>
<protein>
    <submittedName>
        <fullName evidence="2">Retrovirus-related pol polyprotein from transposon TNT 1-94</fullName>
    </submittedName>
</protein>
<accession>A0ABQ4WPY8</accession>
<evidence type="ECO:0000259" key="1">
    <source>
        <dbReference type="Pfam" id="PF07727"/>
    </source>
</evidence>
<dbReference type="Pfam" id="PF07727">
    <property type="entry name" value="RVT_2"/>
    <property type="match status" value="1"/>
</dbReference>
<dbReference type="InterPro" id="IPR013103">
    <property type="entry name" value="RVT_2"/>
</dbReference>
<gene>
    <name evidence="2" type="ORF">Tco_0628306</name>
</gene>
<dbReference type="Proteomes" id="UP001151760">
    <property type="component" value="Unassembled WGS sequence"/>
</dbReference>
<comment type="caution">
    <text evidence="2">The sequence shown here is derived from an EMBL/GenBank/DDBJ whole genome shotgun (WGS) entry which is preliminary data.</text>
</comment>
<dbReference type="PANTHER" id="PTHR11439">
    <property type="entry name" value="GAG-POL-RELATED RETROTRANSPOSON"/>
    <property type="match status" value="1"/>
</dbReference>
<dbReference type="EMBL" id="BQNB010008836">
    <property type="protein sequence ID" value="GJS54944.1"/>
    <property type="molecule type" value="Genomic_DNA"/>
</dbReference>
<evidence type="ECO:0000313" key="2">
    <source>
        <dbReference type="EMBL" id="GJS54944.1"/>
    </source>
</evidence>
<proteinExistence type="predicted"/>
<sequence length="398" mass="45868">MWELVKPPKGQKIIRCKWVFKKKEGIPGVEDERFKARLVANGFTQREGVDFNEVFSPVVKHSSIRMLLDMVALCDMELQQLDVKTAFLHGELEEKIYMRQPKGFMIQGKEDHACLLKKSLYGLKQSPRQWYKRFDIFMISKGYSRSNYDSCVYHKKFPDGSYVYLLLYVDDMLIASKNVSEIDQLKAQLKSEFEMKYLGAAKKISGMEIIRDRCEGRFVPLAIHFKLSSALSPDTEEEVEYMSHVPYASVVGSIMYAMVALDHYRDAFSVIYLIYAHSRCAISWKATLQSTVALSTTKAEYMAMAEGIKEAIWLKSLVGDLGMQQDQTVVHCDSQSAIHLSRNQVYHERTKHIDVRYHFIREVISKGVVDVRKIHTANNLVDMLTKPVTTNKFKHCLD</sequence>
<dbReference type="CDD" id="cd09272">
    <property type="entry name" value="RNase_HI_RT_Ty1"/>
    <property type="match status" value="1"/>
</dbReference>
<evidence type="ECO:0000313" key="3">
    <source>
        <dbReference type="Proteomes" id="UP001151760"/>
    </source>
</evidence>
<reference evidence="2" key="2">
    <citation type="submission" date="2022-01" db="EMBL/GenBank/DDBJ databases">
        <authorList>
            <person name="Yamashiro T."/>
            <person name="Shiraishi A."/>
            <person name="Satake H."/>
            <person name="Nakayama K."/>
        </authorList>
    </citation>
    <scope>NUCLEOTIDE SEQUENCE</scope>
</reference>
<dbReference type="InterPro" id="IPR043502">
    <property type="entry name" value="DNA/RNA_pol_sf"/>
</dbReference>
<reference evidence="2" key="1">
    <citation type="journal article" date="2022" name="Int. J. Mol. Sci.">
        <title>Draft Genome of Tanacetum Coccineum: Genomic Comparison of Closely Related Tanacetum-Family Plants.</title>
        <authorList>
            <person name="Yamashiro T."/>
            <person name="Shiraishi A."/>
            <person name="Nakayama K."/>
            <person name="Satake H."/>
        </authorList>
    </citation>
    <scope>NUCLEOTIDE SEQUENCE</scope>
</reference>